<gene>
    <name evidence="2" type="ORF">PACLA_8A038644</name>
</gene>
<feature type="compositionally biased region" description="Polar residues" evidence="1">
    <location>
        <begin position="13"/>
        <end position="24"/>
    </location>
</feature>
<keyword evidence="3" id="KW-1185">Reference proteome</keyword>
<evidence type="ECO:0000313" key="3">
    <source>
        <dbReference type="Proteomes" id="UP001152795"/>
    </source>
</evidence>
<evidence type="ECO:0000313" key="2">
    <source>
        <dbReference type="EMBL" id="CAB4033912.1"/>
    </source>
</evidence>
<dbReference type="Proteomes" id="UP001152795">
    <property type="component" value="Unassembled WGS sequence"/>
</dbReference>
<protein>
    <submittedName>
        <fullName evidence="2">Uncharacterized protein</fullName>
    </submittedName>
</protein>
<feature type="region of interest" description="Disordered" evidence="1">
    <location>
        <begin position="1"/>
        <end position="36"/>
    </location>
</feature>
<dbReference type="EMBL" id="CACRXK020019658">
    <property type="protein sequence ID" value="CAB4033912.1"/>
    <property type="molecule type" value="Genomic_DNA"/>
</dbReference>
<evidence type="ECO:0000256" key="1">
    <source>
        <dbReference type="SAM" id="MobiDB-lite"/>
    </source>
</evidence>
<comment type="caution">
    <text evidence="2">The sequence shown here is derived from an EMBL/GenBank/DDBJ whole genome shotgun (WGS) entry which is preliminary data.</text>
</comment>
<dbReference type="AlphaFoldDB" id="A0A6S7L7D5"/>
<name>A0A6S7L7D5_PARCT</name>
<organism evidence="2 3">
    <name type="scientific">Paramuricea clavata</name>
    <name type="common">Red gorgonian</name>
    <name type="synonym">Violescent sea-whip</name>
    <dbReference type="NCBI Taxonomy" id="317549"/>
    <lineage>
        <taxon>Eukaryota</taxon>
        <taxon>Metazoa</taxon>
        <taxon>Cnidaria</taxon>
        <taxon>Anthozoa</taxon>
        <taxon>Octocorallia</taxon>
        <taxon>Malacalcyonacea</taxon>
        <taxon>Plexauridae</taxon>
        <taxon>Paramuricea</taxon>
    </lineage>
</organism>
<accession>A0A6S7L7D5</accession>
<feature type="non-terminal residue" evidence="2">
    <location>
        <position position="229"/>
    </location>
</feature>
<reference evidence="2" key="1">
    <citation type="submission" date="2020-04" db="EMBL/GenBank/DDBJ databases">
        <authorList>
            <person name="Alioto T."/>
            <person name="Alioto T."/>
            <person name="Gomez Garrido J."/>
        </authorList>
    </citation>
    <scope>NUCLEOTIDE SEQUENCE</scope>
    <source>
        <strain evidence="2">A484AB</strain>
    </source>
</reference>
<sequence>RTPVLFIDPPSDETLSSLDNTAKQSPSDDDASSSTPQLQVKLLQRYLAMKRLMTVLHIRHRTNETQIIYPAIAFLVVFYSEGGECYEELGEMAQCLESLAQSSKPAEQQYFPATQVHVAVDAPFGRPLLQRGKSLKKTTETGLKSFEDFWASFVLYKGDVKLRFQVFSSVTNAWPSLPEWASVINGNIEWQMMVRIHTRLRSINAYDLAPKMTTVIAILLMSPDKTDYN</sequence>
<proteinExistence type="predicted"/>